<reference evidence="3" key="1">
    <citation type="submission" date="2021-01" db="EMBL/GenBank/DDBJ databases">
        <authorList>
            <consortium name="Genoscope - CEA"/>
            <person name="William W."/>
        </authorList>
    </citation>
    <scope>NUCLEOTIDE SEQUENCE</scope>
</reference>
<accession>A0A8S1L8A2</accession>
<feature type="chain" id="PRO_5035882381" evidence="2">
    <location>
        <begin position="21"/>
        <end position="131"/>
    </location>
</feature>
<comment type="caution">
    <text evidence="3">The sequence shown here is derived from an EMBL/GenBank/DDBJ whole genome shotgun (WGS) entry which is preliminary data.</text>
</comment>
<keyword evidence="1" id="KW-0472">Membrane</keyword>
<keyword evidence="4" id="KW-1185">Reference proteome</keyword>
<dbReference type="EMBL" id="CAJJDN010000018">
    <property type="protein sequence ID" value="CAD8063998.1"/>
    <property type="molecule type" value="Genomic_DNA"/>
</dbReference>
<dbReference type="OrthoDB" id="298648at2759"/>
<evidence type="ECO:0000313" key="4">
    <source>
        <dbReference type="Proteomes" id="UP000692954"/>
    </source>
</evidence>
<evidence type="ECO:0000256" key="2">
    <source>
        <dbReference type="SAM" id="SignalP"/>
    </source>
</evidence>
<proteinExistence type="predicted"/>
<dbReference type="AlphaFoldDB" id="A0A8S1L8A2"/>
<sequence>MQLQIFIGKLLICLILIWEGMQMIDLPIKALSNFKNHHQLIWRLGEQFFLENLSEDNNPFSGEHIYQFFLISVVQVLGALQVLLATFIFFGKSWANKIQMGIILMKSYQGIREYSILELIFMIGRIGGLMI</sequence>
<dbReference type="Proteomes" id="UP000692954">
    <property type="component" value="Unassembled WGS sequence"/>
</dbReference>
<evidence type="ECO:0000256" key="1">
    <source>
        <dbReference type="SAM" id="Phobius"/>
    </source>
</evidence>
<feature type="signal peptide" evidence="2">
    <location>
        <begin position="1"/>
        <end position="20"/>
    </location>
</feature>
<name>A0A8S1L8A2_9CILI</name>
<evidence type="ECO:0000313" key="3">
    <source>
        <dbReference type="EMBL" id="CAD8063998.1"/>
    </source>
</evidence>
<protein>
    <submittedName>
        <fullName evidence="3">Uncharacterized protein</fullName>
    </submittedName>
</protein>
<feature type="transmembrane region" description="Helical" evidence="1">
    <location>
        <begin position="65"/>
        <end position="90"/>
    </location>
</feature>
<organism evidence="3 4">
    <name type="scientific">Paramecium sonneborni</name>
    <dbReference type="NCBI Taxonomy" id="65129"/>
    <lineage>
        <taxon>Eukaryota</taxon>
        <taxon>Sar</taxon>
        <taxon>Alveolata</taxon>
        <taxon>Ciliophora</taxon>
        <taxon>Intramacronucleata</taxon>
        <taxon>Oligohymenophorea</taxon>
        <taxon>Peniculida</taxon>
        <taxon>Parameciidae</taxon>
        <taxon>Paramecium</taxon>
    </lineage>
</organism>
<keyword evidence="1" id="KW-1133">Transmembrane helix</keyword>
<keyword evidence="1" id="KW-0812">Transmembrane</keyword>
<gene>
    <name evidence="3" type="ORF">PSON_ATCC_30995.1.T0180273</name>
</gene>
<keyword evidence="2" id="KW-0732">Signal</keyword>